<evidence type="ECO:0000313" key="2">
    <source>
        <dbReference type="EMBL" id="MBT9431652.1"/>
    </source>
</evidence>
<accession>A0ABS5Y9H8</accession>
<evidence type="ECO:0000259" key="1">
    <source>
        <dbReference type="Pfam" id="PF03869"/>
    </source>
</evidence>
<sequence length="109" mass="12750">MSKRDDPQLRVRIPAELKSELDEKARLNKRTLTAEIVDRLEATLVQDNHLGNTSTGYYVMVDVYEAEVMAREELEEKYAREFGLAWDDDNKDELRDAVEKLHNVLTKRK</sequence>
<comment type="caution">
    <text evidence="2">The sequence shown here is derived from an EMBL/GenBank/DDBJ whole genome shotgun (WGS) entry which is preliminary data.</text>
</comment>
<reference evidence="2 3" key="1">
    <citation type="journal article" date="2021" name="Genome Biol. Evol.">
        <title>The evolution of interdependence in a four-way mealybug symbiosis.</title>
        <authorList>
            <person name="Garber A.I."/>
            <person name="Kupper M."/>
            <person name="Laetsch D.R."/>
            <person name="Weldon S.R."/>
            <person name="Ladinsky M.S."/>
            <person name="Bjorkman P.J."/>
            <person name="McCutcheon J.P."/>
        </authorList>
    </citation>
    <scope>NUCLEOTIDE SEQUENCE [LARGE SCALE GENOMIC DNA]</scope>
    <source>
        <strain evidence="2">SOD</strain>
    </source>
</reference>
<dbReference type="InterPro" id="IPR013321">
    <property type="entry name" value="Arc_rbn_hlx_hlx"/>
</dbReference>
<name>A0ABS5Y9H8_9GAMM</name>
<protein>
    <submittedName>
        <fullName evidence="2">Arc family DNA-binding protein</fullName>
    </submittedName>
</protein>
<feature type="domain" description="Arc-like DNA binding" evidence="1">
    <location>
        <begin position="4"/>
        <end position="51"/>
    </location>
</feature>
<dbReference type="Gene3D" id="1.10.1220.10">
    <property type="entry name" value="Met repressor-like"/>
    <property type="match status" value="1"/>
</dbReference>
<dbReference type="SUPFAM" id="SSF47598">
    <property type="entry name" value="Ribbon-helix-helix"/>
    <property type="match status" value="1"/>
</dbReference>
<dbReference type="RefSeq" id="WP_215668828.1">
    <property type="nucleotide sequence ID" value="NZ_JAFJYC010000001.1"/>
</dbReference>
<dbReference type="Pfam" id="PF03869">
    <property type="entry name" value="Arc"/>
    <property type="match status" value="1"/>
</dbReference>
<organism evidence="2 3">
    <name type="scientific">Candidatus Sodalis endolongispinus</name>
    <dbReference type="NCBI Taxonomy" id="2812662"/>
    <lineage>
        <taxon>Bacteria</taxon>
        <taxon>Pseudomonadati</taxon>
        <taxon>Pseudomonadota</taxon>
        <taxon>Gammaproteobacteria</taxon>
        <taxon>Enterobacterales</taxon>
        <taxon>Bruguierivoracaceae</taxon>
        <taxon>Sodalis</taxon>
    </lineage>
</organism>
<evidence type="ECO:0000313" key="3">
    <source>
        <dbReference type="Proteomes" id="UP000811282"/>
    </source>
</evidence>
<dbReference type="Proteomes" id="UP000811282">
    <property type="component" value="Unassembled WGS sequence"/>
</dbReference>
<gene>
    <name evidence="2" type="ORF">JZM24_04920</name>
</gene>
<dbReference type="InterPro" id="IPR005569">
    <property type="entry name" value="Arc_DNA-bd_dom"/>
</dbReference>
<keyword evidence="3" id="KW-1185">Reference proteome</keyword>
<keyword evidence="2" id="KW-0238">DNA-binding</keyword>
<dbReference type="EMBL" id="JAFJYC010000001">
    <property type="protein sequence ID" value="MBT9431652.1"/>
    <property type="molecule type" value="Genomic_DNA"/>
</dbReference>
<dbReference type="InterPro" id="IPR010985">
    <property type="entry name" value="Ribbon_hlx_hlx"/>
</dbReference>
<proteinExistence type="predicted"/>
<dbReference type="GO" id="GO:0003677">
    <property type="term" value="F:DNA binding"/>
    <property type="evidence" value="ECO:0007669"/>
    <property type="project" value="UniProtKB-KW"/>
</dbReference>